<keyword evidence="2" id="KW-0472">Membrane</keyword>
<evidence type="ECO:0000313" key="5">
    <source>
        <dbReference type="Proteomes" id="UP000307943"/>
    </source>
</evidence>
<name>A0A5C4THW5_9BACL</name>
<dbReference type="RefSeq" id="WP_139600233.1">
    <property type="nucleotide sequence ID" value="NZ_VDCQ01000001.1"/>
</dbReference>
<evidence type="ECO:0000313" key="4">
    <source>
        <dbReference type="EMBL" id="TNJ68256.1"/>
    </source>
</evidence>
<reference evidence="4 5" key="1">
    <citation type="submission" date="2019-05" db="EMBL/GenBank/DDBJ databases">
        <title>We sequenced the genome of Paenibacillus hemerocallicola KCTC 33185 for further insight into its adaptation and study the phylogeny of Paenibacillus.</title>
        <authorList>
            <person name="Narsing Rao M.P."/>
        </authorList>
    </citation>
    <scope>NUCLEOTIDE SEQUENCE [LARGE SCALE GENOMIC DNA]</scope>
    <source>
        <strain evidence="4 5">KCTC 33185</strain>
    </source>
</reference>
<dbReference type="InterPro" id="IPR008984">
    <property type="entry name" value="SMAD_FHA_dom_sf"/>
</dbReference>
<dbReference type="SMART" id="SM00240">
    <property type="entry name" value="FHA"/>
    <property type="match status" value="1"/>
</dbReference>
<organism evidence="4 5">
    <name type="scientific">Paenibacillus hemerocallicola</name>
    <dbReference type="NCBI Taxonomy" id="1172614"/>
    <lineage>
        <taxon>Bacteria</taxon>
        <taxon>Bacillati</taxon>
        <taxon>Bacillota</taxon>
        <taxon>Bacilli</taxon>
        <taxon>Bacillales</taxon>
        <taxon>Paenibacillaceae</taxon>
        <taxon>Paenibacillus</taxon>
    </lineage>
</organism>
<dbReference type="Proteomes" id="UP000307943">
    <property type="component" value="Unassembled WGS sequence"/>
</dbReference>
<evidence type="ECO:0000259" key="3">
    <source>
        <dbReference type="PROSITE" id="PS50006"/>
    </source>
</evidence>
<feature type="transmembrane region" description="Helical" evidence="2">
    <location>
        <begin position="304"/>
        <end position="326"/>
    </location>
</feature>
<dbReference type="Gene3D" id="2.60.200.20">
    <property type="match status" value="1"/>
</dbReference>
<dbReference type="InterPro" id="IPR050923">
    <property type="entry name" value="Cell_Proc_Reg/RNA_Proc"/>
</dbReference>
<dbReference type="PROSITE" id="PS50006">
    <property type="entry name" value="FHA_DOMAIN"/>
    <property type="match status" value="1"/>
</dbReference>
<evidence type="ECO:0000256" key="1">
    <source>
        <dbReference type="SAM" id="MobiDB-lite"/>
    </source>
</evidence>
<proteinExistence type="predicted"/>
<feature type="domain" description="FHA" evidence="3">
    <location>
        <begin position="445"/>
        <end position="495"/>
    </location>
</feature>
<dbReference type="CDD" id="cd00060">
    <property type="entry name" value="FHA"/>
    <property type="match status" value="1"/>
</dbReference>
<dbReference type="Pfam" id="PF19909">
    <property type="entry name" value="DUF6382"/>
    <property type="match status" value="1"/>
</dbReference>
<dbReference type="SUPFAM" id="SSF49879">
    <property type="entry name" value="SMAD/FHA domain"/>
    <property type="match status" value="1"/>
</dbReference>
<feature type="transmembrane region" description="Helical" evidence="2">
    <location>
        <begin position="280"/>
        <end position="298"/>
    </location>
</feature>
<keyword evidence="2" id="KW-0812">Transmembrane</keyword>
<protein>
    <submittedName>
        <fullName evidence="4">FHA domain-containing protein</fullName>
    </submittedName>
</protein>
<comment type="caution">
    <text evidence="4">The sequence shown here is derived from an EMBL/GenBank/DDBJ whole genome shotgun (WGS) entry which is preliminary data.</text>
</comment>
<dbReference type="OrthoDB" id="9783862at2"/>
<dbReference type="PANTHER" id="PTHR23308">
    <property type="entry name" value="NUCLEAR INHIBITOR OF PROTEIN PHOSPHATASE-1"/>
    <property type="match status" value="1"/>
</dbReference>
<dbReference type="InterPro" id="IPR000253">
    <property type="entry name" value="FHA_dom"/>
</dbReference>
<dbReference type="Pfam" id="PF00498">
    <property type="entry name" value="FHA"/>
    <property type="match status" value="1"/>
</dbReference>
<evidence type="ECO:0000256" key="2">
    <source>
        <dbReference type="SAM" id="Phobius"/>
    </source>
</evidence>
<gene>
    <name evidence="4" type="ORF">FE784_00925</name>
</gene>
<keyword evidence="2" id="KW-1133">Transmembrane helix</keyword>
<accession>A0A5C4THW5</accession>
<keyword evidence="5" id="KW-1185">Reference proteome</keyword>
<dbReference type="AlphaFoldDB" id="A0A5C4THW5"/>
<sequence length="524" mass="59423">MEHSIYGFHYDYIRHRGTCLVLSRTDTLRYEHFERIELRMMEANEIPGLLPLESEEIDLNVKLRYEITGKRMLSQWMKTGRFTLEDYYRFLLKCAGTIDDSKTYMLREDGYWLHEHFMFIDGDSPDEPMLVYVPIRIADAKPPAREQFKELALRLSACIGRIEGSGFSSLLSALHRDTFEFHEIRKLLGTLLSSETANEFRSDRNENLVKEVPTVWQAASESEPDIRMQAPSWINAGSEYGDSRQEQAPGILTAEANDSIDPGQHAAPNEREPPTGRQRLLGGAAAGAGLLLLWSFYPPEAEEGLLSIWTGLTLLMLDALFVWVMLRPNWPGKGKLHALAQTYTAMEEREMTGLTSYLSVPAKNQQTAVSREAEVSTEGVYERSTGLRAEAATPPRRQDATVLLRPEALAAAGQPAEQKAAERLPELEAHKGGAVERIRLTRDRFVIGREQGMVDYTEETAGVSKLHLEIVREHTEYFAKDLGSKNGTLWNNEPMVPYKWYPLKDGASLQVVNTRFVFLWDHAE</sequence>
<dbReference type="EMBL" id="VDCQ01000001">
    <property type="protein sequence ID" value="TNJ68256.1"/>
    <property type="molecule type" value="Genomic_DNA"/>
</dbReference>
<dbReference type="InterPro" id="IPR045962">
    <property type="entry name" value="DUF6382"/>
</dbReference>
<feature type="region of interest" description="Disordered" evidence="1">
    <location>
        <begin position="256"/>
        <end position="278"/>
    </location>
</feature>